<feature type="domain" description="EF-hand" evidence="4">
    <location>
        <begin position="379"/>
        <end position="414"/>
    </location>
</feature>
<dbReference type="Gene3D" id="1.10.238.10">
    <property type="entry name" value="EF-hand"/>
    <property type="match status" value="7"/>
</dbReference>
<dbReference type="InterPro" id="IPR018247">
    <property type="entry name" value="EF_Hand_1_Ca_BS"/>
</dbReference>
<feature type="domain" description="EF-hand" evidence="4">
    <location>
        <begin position="25"/>
        <end position="60"/>
    </location>
</feature>
<dbReference type="Pfam" id="PF13499">
    <property type="entry name" value="EF-hand_7"/>
    <property type="match status" value="3"/>
</dbReference>
<evidence type="ECO:0000313" key="6">
    <source>
        <dbReference type="Proteomes" id="UP000187209"/>
    </source>
</evidence>
<keyword evidence="3" id="KW-0106">Calcium</keyword>
<feature type="domain" description="EF-hand" evidence="4">
    <location>
        <begin position="671"/>
        <end position="706"/>
    </location>
</feature>
<dbReference type="Proteomes" id="UP000187209">
    <property type="component" value="Unassembled WGS sequence"/>
</dbReference>
<accession>A0A1R2CC70</accession>
<dbReference type="OrthoDB" id="444540at2759"/>
<gene>
    <name evidence="5" type="ORF">SteCoe_11872</name>
</gene>
<dbReference type="Pfam" id="PF13833">
    <property type="entry name" value="EF-hand_8"/>
    <property type="match status" value="1"/>
</dbReference>
<dbReference type="EMBL" id="MPUH01000201">
    <property type="protein sequence ID" value="OMJ86586.1"/>
    <property type="molecule type" value="Genomic_DNA"/>
</dbReference>
<evidence type="ECO:0000256" key="3">
    <source>
        <dbReference type="ARBA" id="ARBA00022837"/>
    </source>
</evidence>
<protein>
    <recommendedName>
        <fullName evidence="4">EF-hand domain-containing protein</fullName>
    </recommendedName>
</protein>
<evidence type="ECO:0000256" key="1">
    <source>
        <dbReference type="ARBA" id="ARBA00022723"/>
    </source>
</evidence>
<comment type="caution">
    <text evidence="5">The sequence shown here is derived from an EMBL/GenBank/DDBJ whole genome shotgun (WGS) entry which is preliminary data.</text>
</comment>
<dbReference type="CDD" id="cd00051">
    <property type="entry name" value="EFh"/>
    <property type="match status" value="4"/>
</dbReference>
<dbReference type="InterPro" id="IPR002048">
    <property type="entry name" value="EF_hand_dom"/>
</dbReference>
<dbReference type="InterPro" id="IPR011992">
    <property type="entry name" value="EF-hand-dom_pair"/>
</dbReference>
<keyword evidence="6" id="KW-1185">Reference proteome</keyword>
<keyword evidence="1" id="KW-0479">Metal-binding</keyword>
<feature type="domain" description="EF-hand" evidence="4">
    <location>
        <begin position="707"/>
        <end position="742"/>
    </location>
</feature>
<name>A0A1R2CC70_9CILI</name>
<reference evidence="5 6" key="1">
    <citation type="submission" date="2016-11" db="EMBL/GenBank/DDBJ databases">
        <title>The macronuclear genome of Stentor coeruleus: a giant cell with tiny introns.</title>
        <authorList>
            <person name="Slabodnick M."/>
            <person name="Ruby J.G."/>
            <person name="Reiff S.B."/>
            <person name="Swart E.C."/>
            <person name="Gosai S."/>
            <person name="Prabakaran S."/>
            <person name="Witkowska E."/>
            <person name="Larue G.E."/>
            <person name="Fisher S."/>
            <person name="Freeman R.M."/>
            <person name="Gunawardena J."/>
            <person name="Chu W."/>
            <person name="Stover N.A."/>
            <person name="Gregory B.D."/>
            <person name="Nowacki M."/>
            <person name="Derisi J."/>
            <person name="Roy S.W."/>
            <person name="Marshall W.F."/>
            <person name="Sood P."/>
        </authorList>
    </citation>
    <scope>NUCLEOTIDE SEQUENCE [LARGE SCALE GENOMIC DNA]</scope>
    <source>
        <strain evidence="5">WM001</strain>
    </source>
</reference>
<feature type="domain" description="EF-hand" evidence="4">
    <location>
        <begin position="415"/>
        <end position="450"/>
    </location>
</feature>
<keyword evidence="2" id="KW-0677">Repeat</keyword>
<dbReference type="GO" id="GO:0005509">
    <property type="term" value="F:calcium ion binding"/>
    <property type="evidence" value="ECO:0007669"/>
    <property type="project" value="InterPro"/>
</dbReference>
<sequence>MSNLKENFEKTLKEKLQQKSTIHTSEETLLMKYFKYFDLDNSNTVSKSEWARAIEKIGVVVESTSDLEEIFDGYDKDKSGYLDYKEFAASIFGDESRAARQLQVKPTACLAHQTRAEEIIEYIRCKVFHRGVSGLIGLARCYYAQDPGKSQLISINEFVKGFKDYRITLPDSDADFIFKYIDEQNTGKINYKDFIKYLEGPMSSFRVDVVKKAYEKIAAENHPVNVSTIGQYFNAAAHPDVRSSKKTKDDVINEFIGSFESHHGMFGSKNSPVGLGEFLEYYAYVSAVVENDVYFDQVLNSCWRLYEAPIVQESKVERIATIGCDMNNPLEKLKARLASRGARGILGLSKQFQIMDDDGSRTLSPSEFFKACRDFRIEISEEEVREIFKTIDRDRSGYIDYDELLRALRGPMNSFRRAIVEQVWKRLDKDQNGVLDIDDIRSLYSASKHPEVRSGKKTEESVLNEFLDTFETHHNIAGSGDHKVTKEEFLEYYSNISSSIDDDAYFELMMSSAWRIKEEGVKNVPWAGATSSGSFNPNHKNQWLLDHHRSQFGGTVISSAPFGTSEEPIDYTTNLRPGKNEGDLLIMSQNIQPAGNPSWASNRFMNSIENIRNANLPPEELFNKFKEKLVSRGARGIIGLSRQFKIMDDNNNKSLEFPEFAKALKDFRVDYNEDDLGKLFKYFDANGTGSIDYEEFIHRLKGELSPARKNLVQVAYKKLDKNSDGCVTVDDLRGVYNASTHPDVRLGKKTEDEVLCEFLDTLEVHHAMFKGGDRDSKVTFDEFCEYYAHISASIEDDRYFELMMKNAWNLDNKSYGRGWKGEV</sequence>
<feature type="domain" description="EF-hand" evidence="4">
    <location>
        <begin position="343"/>
        <end position="378"/>
    </location>
</feature>
<proteinExistence type="predicted"/>
<evidence type="ECO:0000259" key="4">
    <source>
        <dbReference type="PROSITE" id="PS50222"/>
    </source>
</evidence>
<evidence type="ECO:0000313" key="5">
    <source>
        <dbReference type="EMBL" id="OMJ86586.1"/>
    </source>
</evidence>
<evidence type="ECO:0000256" key="2">
    <source>
        <dbReference type="ARBA" id="ARBA00022737"/>
    </source>
</evidence>
<feature type="domain" description="EF-hand" evidence="4">
    <location>
        <begin position="169"/>
        <end position="204"/>
    </location>
</feature>
<dbReference type="PANTHER" id="PTHR34524">
    <property type="entry name" value="CALCYPHOSIN"/>
    <property type="match status" value="1"/>
</dbReference>
<feature type="domain" description="EF-hand" evidence="4">
    <location>
        <begin position="62"/>
        <end position="97"/>
    </location>
</feature>
<dbReference type="PROSITE" id="PS00018">
    <property type="entry name" value="EF_HAND_1"/>
    <property type="match status" value="8"/>
</dbReference>
<dbReference type="SUPFAM" id="SSF47473">
    <property type="entry name" value="EF-hand"/>
    <property type="match status" value="3"/>
</dbReference>
<dbReference type="AlphaFoldDB" id="A0A1R2CC70"/>
<organism evidence="5 6">
    <name type="scientific">Stentor coeruleus</name>
    <dbReference type="NCBI Taxonomy" id="5963"/>
    <lineage>
        <taxon>Eukaryota</taxon>
        <taxon>Sar</taxon>
        <taxon>Alveolata</taxon>
        <taxon>Ciliophora</taxon>
        <taxon>Postciliodesmatophora</taxon>
        <taxon>Heterotrichea</taxon>
        <taxon>Heterotrichida</taxon>
        <taxon>Stentoridae</taxon>
        <taxon>Stentor</taxon>
    </lineage>
</organism>
<dbReference type="SMART" id="SM00054">
    <property type="entry name" value="EFh"/>
    <property type="match status" value="10"/>
</dbReference>
<dbReference type="PROSITE" id="PS50222">
    <property type="entry name" value="EF_HAND_2"/>
    <property type="match status" value="8"/>
</dbReference>
<dbReference type="PANTHER" id="PTHR34524:SF6">
    <property type="entry name" value="CALCYPHOSINE LIKE"/>
    <property type="match status" value="1"/>
</dbReference>
<dbReference type="InterPro" id="IPR051581">
    <property type="entry name" value="Ca-bind"/>
</dbReference>